<accession>A0A0E0DC01</accession>
<dbReference type="Gramene" id="OMERI04G05670.1">
    <property type="protein sequence ID" value="OMERI04G05670.1"/>
    <property type="gene ID" value="OMERI04G05670"/>
</dbReference>
<feature type="region of interest" description="Disordered" evidence="1">
    <location>
        <begin position="178"/>
        <end position="205"/>
    </location>
</feature>
<feature type="compositionally biased region" description="Basic and acidic residues" evidence="1">
    <location>
        <begin position="183"/>
        <end position="196"/>
    </location>
</feature>
<reference evidence="2" key="1">
    <citation type="submission" date="2015-04" db="UniProtKB">
        <authorList>
            <consortium name="EnsemblPlants"/>
        </authorList>
    </citation>
    <scope>IDENTIFICATION</scope>
</reference>
<feature type="region of interest" description="Disordered" evidence="1">
    <location>
        <begin position="255"/>
        <end position="316"/>
    </location>
</feature>
<proteinExistence type="predicted"/>
<dbReference type="EnsemblPlants" id="OMERI04G05670.1">
    <property type="protein sequence ID" value="OMERI04G05670.1"/>
    <property type="gene ID" value="OMERI04G05670"/>
</dbReference>
<evidence type="ECO:0000313" key="3">
    <source>
        <dbReference type="Proteomes" id="UP000008021"/>
    </source>
</evidence>
<evidence type="ECO:0000313" key="2">
    <source>
        <dbReference type="EnsemblPlants" id="OMERI04G05670.1"/>
    </source>
</evidence>
<dbReference type="AlphaFoldDB" id="A0A0E0DC01"/>
<name>A0A0E0DC01_9ORYZ</name>
<organism evidence="2">
    <name type="scientific">Oryza meridionalis</name>
    <dbReference type="NCBI Taxonomy" id="40149"/>
    <lineage>
        <taxon>Eukaryota</taxon>
        <taxon>Viridiplantae</taxon>
        <taxon>Streptophyta</taxon>
        <taxon>Embryophyta</taxon>
        <taxon>Tracheophyta</taxon>
        <taxon>Spermatophyta</taxon>
        <taxon>Magnoliopsida</taxon>
        <taxon>Liliopsida</taxon>
        <taxon>Poales</taxon>
        <taxon>Poaceae</taxon>
        <taxon>BOP clade</taxon>
        <taxon>Oryzoideae</taxon>
        <taxon>Oryzeae</taxon>
        <taxon>Oryzinae</taxon>
        <taxon>Oryza</taxon>
    </lineage>
</organism>
<keyword evidence="3" id="KW-1185">Reference proteome</keyword>
<dbReference type="HOGENOM" id="CLU_881035_0_0_1"/>
<sequence length="316" mass="33197">MDRWATRRCAAIDSLAHGMDNVLLGKVAARGNLPCLEKIADGEVDKEVTIDPVRWLALSMESVCMVEPDLVIEEEEVVTVPPELMEGGQQRQRLGRADGTRRKSWPTALVAPTMATDGPSSRSGIRTVDDGRRTPPPAEDGSAGEESGTGVVTIGGGSNGGGMVHGDGGGWHTAVEGGGGRRCWGEDGRSRQEGRGRGGGGGITTTAPPPAFPPHPSFLRVASLSPLALTGGGCVAPVRSRIRRRRKPCCRRMGWERTKGEGTPAPAHTVGSTGGRERQRRRRLRRAPSTRRDGGGGSPAPALARGECGGCAEVRP</sequence>
<dbReference type="Proteomes" id="UP000008021">
    <property type="component" value="Chromosome 4"/>
</dbReference>
<protein>
    <submittedName>
        <fullName evidence="2">Uncharacterized protein</fullName>
    </submittedName>
</protein>
<feature type="compositionally biased region" description="Basic residues" evidence="1">
    <location>
        <begin position="278"/>
        <end position="289"/>
    </location>
</feature>
<evidence type="ECO:0000256" key="1">
    <source>
        <dbReference type="SAM" id="MobiDB-lite"/>
    </source>
</evidence>
<feature type="region of interest" description="Disordered" evidence="1">
    <location>
        <begin position="111"/>
        <end position="150"/>
    </location>
</feature>
<reference evidence="2" key="2">
    <citation type="submission" date="2018-05" db="EMBL/GenBank/DDBJ databases">
        <title>OmerRS3 (Oryza meridionalis Reference Sequence Version 3).</title>
        <authorList>
            <person name="Zhang J."/>
            <person name="Kudrna D."/>
            <person name="Lee S."/>
            <person name="Talag J."/>
            <person name="Welchert J."/>
            <person name="Wing R.A."/>
        </authorList>
    </citation>
    <scope>NUCLEOTIDE SEQUENCE [LARGE SCALE GENOMIC DNA]</scope>
    <source>
        <strain evidence="2">cv. OR44</strain>
    </source>
</reference>